<dbReference type="InterPro" id="IPR009050">
    <property type="entry name" value="Globin-like_sf"/>
</dbReference>
<dbReference type="EMBL" id="MJIL01000096">
    <property type="protein sequence ID" value="OLQ70797.1"/>
    <property type="molecule type" value="Genomic_DNA"/>
</dbReference>
<comment type="caution">
    <text evidence="1">The sequence shown here is derived from an EMBL/GenBank/DDBJ whole genome shotgun (WGS) entry which is preliminary data.</text>
</comment>
<evidence type="ECO:0000313" key="1">
    <source>
        <dbReference type="EMBL" id="OLQ70797.1"/>
    </source>
</evidence>
<dbReference type="Gene3D" id="1.10.490.10">
    <property type="entry name" value="Globins"/>
    <property type="match status" value="1"/>
</dbReference>
<dbReference type="AlphaFoldDB" id="A0A1Q9G8Z9"/>
<dbReference type="InterPro" id="IPR044399">
    <property type="entry name" value="Mb-like_M"/>
</dbReference>
<proteinExistence type="predicted"/>
<dbReference type="Proteomes" id="UP000186905">
    <property type="component" value="Unassembled WGS sequence"/>
</dbReference>
<gene>
    <name evidence="1" type="ORF">BIT28_15385</name>
</gene>
<sequence>MDIHEVFNDSYERCNQHPHFFDIFYNLFCQKDDRFREMFANVDMQKQISMLKASIAIILLAPVSESARESVRFFGKRHGPQGIGVSPLDYETWLDCLMETVNQCDPSYTSEVDLAWRECFRLGLEIMKKECET</sequence>
<dbReference type="CDD" id="cd01040">
    <property type="entry name" value="Mb-like"/>
    <property type="match status" value="1"/>
</dbReference>
<dbReference type="SUPFAM" id="SSF46458">
    <property type="entry name" value="Globin-like"/>
    <property type="match status" value="1"/>
</dbReference>
<keyword evidence="2" id="KW-1185">Reference proteome</keyword>
<dbReference type="GO" id="GO:0019825">
    <property type="term" value="F:oxygen binding"/>
    <property type="evidence" value="ECO:0007669"/>
    <property type="project" value="InterPro"/>
</dbReference>
<organism evidence="1 2">
    <name type="scientific">Photobacterium proteolyticum</name>
    <dbReference type="NCBI Taxonomy" id="1903952"/>
    <lineage>
        <taxon>Bacteria</taxon>
        <taxon>Pseudomonadati</taxon>
        <taxon>Pseudomonadota</taxon>
        <taxon>Gammaproteobacteria</taxon>
        <taxon>Vibrionales</taxon>
        <taxon>Vibrionaceae</taxon>
        <taxon>Photobacterium</taxon>
    </lineage>
</organism>
<accession>A0A1Q9G8Z9</accession>
<reference evidence="1 2" key="1">
    <citation type="submission" date="2016-09" db="EMBL/GenBank/DDBJ databases">
        <title>Photobacterium proteolyticum sp. nov. a protease producing bacterium isolated from ocean sediments of Laizhou Bay.</title>
        <authorList>
            <person name="Li Y."/>
        </authorList>
    </citation>
    <scope>NUCLEOTIDE SEQUENCE [LARGE SCALE GENOMIC DNA]</scope>
    <source>
        <strain evidence="1 2">13-12</strain>
    </source>
</reference>
<dbReference type="InterPro" id="IPR012292">
    <property type="entry name" value="Globin/Proto"/>
</dbReference>
<evidence type="ECO:0008006" key="3">
    <source>
        <dbReference type="Google" id="ProtNLM"/>
    </source>
</evidence>
<dbReference type="RefSeq" id="WP_075767717.1">
    <property type="nucleotide sequence ID" value="NZ_MJIL01000096.1"/>
</dbReference>
<dbReference type="GO" id="GO:0020037">
    <property type="term" value="F:heme binding"/>
    <property type="evidence" value="ECO:0007669"/>
    <property type="project" value="InterPro"/>
</dbReference>
<dbReference type="STRING" id="1903952.BIT28_15385"/>
<dbReference type="OrthoDB" id="980856at2"/>
<protein>
    <recommendedName>
        <fullName evidence="3">Globin</fullName>
    </recommendedName>
</protein>
<name>A0A1Q9G8Z9_9GAMM</name>
<evidence type="ECO:0000313" key="2">
    <source>
        <dbReference type="Proteomes" id="UP000186905"/>
    </source>
</evidence>